<dbReference type="AlphaFoldDB" id="A0A927EYH3"/>
<dbReference type="Proteomes" id="UP000632289">
    <property type="component" value="Unassembled WGS sequence"/>
</dbReference>
<keyword evidence="1" id="KW-0812">Transmembrane</keyword>
<protein>
    <submittedName>
        <fullName evidence="3">DUF4190 domain-containing protein</fullName>
    </submittedName>
</protein>
<evidence type="ECO:0000313" key="3">
    <source>
        <dbReference type="EMBL" id="MBD3932320.1"/>
    </source>
</evidence>
<dbReference type="EMBL" id="JACXYU010000005">
    <property type="protein sequence ID" value="MBD3932320.1"/>
    <property type="molecule type" value="Genomic_DNA"/>
</dbReference>
<keyword evidence="1" id="KW-1133">Transmembrane helix</keyword>
<keyword evidence="1" id="KW-0472">Membrane</keyword>
<dbReference type="PANTHER" id="PTHR40040:SF1">
    <property type="entry name" value="MEMBRANE PROTEIN"/>
    <property type="match status" value="1"/>
</dbReference>
<reference evidence="3" key="1">
    <citation type="submission" date="2020-09" db="EMBL/GenBank/DDBJ databases">
        <title>Secondary metabolite and genome analysis of marine Streptomyces chumphonensis KK1-2T.</title>
        <authorList>
            <person name="Phongsopitanun W."/>
            <person name="Kanchanasin P."/>
            <person name="Pittayakhajonwut P."/>
            <person name="Suwanborirux K."/>
            <person name="Tanasupawat S."/>
        </authorList>
    </citation>
    <scope>NUCLEOTIDE SEQUENCE</scope>
    <source>
        <strain evidence="3">KK1-2</strain>
    </source>
</reference>
<dbReference type="InterPro" id="IPR055338">
    <property type="entry name" value="YqfX-like"/>
</dbReference>
<name>A0A927EYH3_9ACTN</name>
<accession>A0A927EYH3</accession>
<evidence type="ECO:0000256" key="1">
    <source>
        <dbReference type="SAM" id="Phobius"/>
    </source>
</evidence>
<evidence type="ECO:0000259" key="2">
    <source>
        <dbReference type="Pfam" id="PF13828"/>
    </source>
</evidence>
<comment type="caution">
    <text evidence="3">The sequence shown here is derived from an EMBL/GenBank/DDBJ whole genome shotgun (WGS) entry which is preliminary data.</text>
</comment>
<dbReference type="PANTHER" id="PTHR40040">
    <property type="entry name" value="SMALL HYDROPHOBIC PROTEIN-RELATED"/>
    <property type="match status" value="1"/>
</dbReference>
<evidence type="ECO:0000313" key="4">
    <source>
        <dbReference type="Proteomes" id="UP000632289"/>
    </source>
</evidence>
<feature type="domain" description="DUF4190" evidence="2">
    <location>
        <begin position="14"/>
        <end position="68"/>
    </location>
</feature>
<feature type="transmembrane region" description="Helical" evidence="1">
    <location>
        <begin position="55"/>
        <end position="74"/>
    </location>
</feature>
<feature type="transmembrane region" description="Helical" evidence="1">
    <location>
        <begin position="15"/>
        <end position="43"/>
    </location>
</feature>
<dbReference type="Pfam" id="PF13828">
    <property type="entry name" value="DUF4190"/>
    <property type="match status" value="1"/>
</dbReference>
<gene>
    <name evidence="3" type="ORF">IF129_12240</name>
</gene>
<dbReference type="InterPro" id="IPR025241">
    <property type="entry name" value="DUF4190"/>
</dbReference>
<dbReference type="RefSeq" id="WP_191209620.1">
    <property type="nucleotide sequence ID" value="NZ_BAABKL010000015.1"/>
</dbReference>
<sequence>MAGSVTGRSAGNGMAVASLVCGIVGLLVYGIVLGPLAVILGLVAHGKQASGMAKAGIVLGAIATVFAIAGIIWMSGNGLLIGG</sequence>
<keyword evidence="4" id="KW-1185">Reference proteome</keyword>
<organism evidence="3 4">
    <name type="scientific">Streptomyces chumphonensis</name>
    <dbReference type="NCBI Taxonomy" id="1214925"/>
    <lineage>
        <taxon>Bacteria</taxon>
        <taxon>Bacillati</taxon>
        <taxon>Actinomycetota</taxon>
        <taxon>Actinomycetes</taxon>
        <taxon>Kitasatosporales</taxon>
        <taxon>Streptomycetaceae</taxon>
        <taxon>Streptomyces</taxon>
    </lineage>
</organism>
<proteinExistence type="predicted"/>